<comment type="caution">
    <text evidence="1">The sequence shown here is derived from an EMBL/GenBank/DDBJ whole genome shotgun (WGS) entry which is preliminary data.</text>
</comment>
<dbReference type="RefSeq" id="WP_261856645.1">
    <property type="nucleotide sequence ID" value="NZ_BQXZ01000003.1"/>
</dbReference>
<evidence type="ECO:0000313" key="2">
    <source>
        <dbReference type="Proteomes" id="UP001057868"/>
    </source>
</evidence>
<reference evidence="1" key="1">
    <citation type="journal article" date="2023" name="Int. J. Syst. Evol. Microbiol.">
        <title>&lt;i&gt;Clostridium folliculivorans&lt;/i&gt; sp. nov., isolated from soil samples of an organic paddy in Japan.</title>
        <authorList>
            <person name="Tazawa J."/>
            <person name="Kobayashi H."/>
            <person name="Tanizawa Y."/>
            <person name="Uchino A."/>
            <person name="Tanaka F."/>
            <person name="Urashima Y."/>
            <person name="Miura S."/>
            <person name="Sakamoto M."/>
            <person name="Ohkuma M."/>
            <person name="Tohno M."/>
        </authorList>
    </citation>
    <scope>NUCLEOTIDE SEQUENCE</scope>
    <source>
        <strain evidence="1">D1-1</strain>
    </source>
</reference>
<dbReference type="AlphaFoldDB" id="A0A9W6DAN5"/>
<gene>
    <name evidence="1" type="ORF">CFOLD11_19820</name>
</gene>
<accession>A0A9W6DAN5</accession>
<dbReference type="EMBL" id="BQXY01000002">
    <property type="protein sequence ID" value="GKU25156.1"/>
    <property type="molecule type" value="Genomic_DNA"/>
</dbReference>
<dbReference type="Proteomes" id="UP001057868">
    <property type="component" value="Unassembled WGS sequence"/>
</dbReference>
<name>A0A9W6DAN5_9CLOT</name>
<organism evidence="1 2">
    <name type="scientific">Clostridium folliculivorans</name>
    <dbReference type="NCBI Taxonomy" id="2886038"/>
    <lineage>
        <taxon>Bacteria</taxon>
        <taxon>Bacillati</taxon>
        <taxon>Bacillota</taxon>
        <taxon>Clostridia</taxon>
        <taxon>Eubacteriales</taxon>
        <taxon>Clostridiaceae</taxon>
        <taxon>Clostridium</taxon>
    </lineage>
</organism>
<sequence>MVHKFFLYFKCNPTNSTPLYFPDRYQNVASSSEEQLAGLEIIEGATGVIHELSETLKVKIDTFRFNTSF</sequence>
<protein>
    <submittedName>
        <fullName evidence="1">Uncharacterized protein</fullName>
    </submittedName>
</protein>
<proteinExistence type="predicted"/>
<evidence type="ECO:0000313" key="1">
    <source>
        <dbReference type="EMBL" id="GKU25156.1"/>
    </source>
</evidence>
<keyword evidence="2" id="KW-1185">Reference proteome</keyword>